<evidence type="ECO:0000259" key="1">
    <source>
        <dbReference type="Pfam" id="PF13592"/>
    </source>
</evidence>
<dbReference type="EMBL" id="JABXEU010000017">
    <property type="protein sequence ID" value="NVH36909.1"/>
    <property type="molecule type" value="Genomic_DNA"/>
</dbReference>
<dbReference type="InterPro" id="IPR025959">
    <property type="entry name" value="Winged_HTH_dom"/>
</dbReference>
<name>A0A116L4K1_STRSU</name>
<organism evidence="2 4">
    <name type="scientific">Streptococcus suis</name>
    <dbReference type="NCBI Taxonomy" id="1307"/>
    <lineage>
        <taxon>Bacteria</taxon>
        <taxon>Bacillati</taxon>
        <taxon>Bacillota</taxon>
        <taxon>Bacilli</taxon>
        <taxon>Lactobacillales</taxon>
        <taxon>Streptococcaceae</taxon>
        <taxon>Streptococcus</taxon>
    </lineage>
</organism>
<proteinExistence type="predicted"/>
<dbReference type="AlphaFoldDB" id="A0A116L4K1"/>
<dbReference type="Pfam" id="PF13551">
    <property type="entry name" value="HTH_29"/>
    <property type="match status" value="1"/>
</dbReference>
<evidence type="ECO:0000313" key="5">
    <source>
        <dbReference type="Proteomes" id="UP000548355"/>
    </source>
</evidence>
<dbReference type="Pfam" id="PF13592">
    <property type="entry name" value="HTH_33"/>
    <property type="match status" value="1"/>
</dbReference>
<sequence>MKLTIEQTKELKTYLKDKTYSPFHRRLQVILFRAEGLSYKEITNLIGYSKYTIWSLQRKYELEGISALVRETRGGRNRQYLTLQEEEAFLKEQLTASLNGEFVTINSLYEAYQKRVGHPTTKEGFYAILKRHGWRKVTPRPEHPKKADAETILASKNKIFIHENRKALQE</sequence>
<protein>
    <submittedName>
        <fullName evidence="2">Transposase</fullName>
    </submittedName>
    <submittedName>
        <fullName evidence="3">Winged helix-turn-helix domain-containing protein</fullName>
    </submittedName>
</protein>
<reference evidence="2 4" key="1">
    <citation type="submission" date="2016-02" db="EMBL/GenBank/DDBJ databases">
        <authorList>
            <consortium name="Pathogen Informatics"/>
        </authorList>
    </citation>
    <scope>NUCLEOTIDE SEQUENCE [LARGE SCALE GENOMIC DNA]</scope>
    <source>
        <strain evidence="2 4">LSS59</strain>
    </source>
</reference>
<feature type="domain" description="Winged helix-turn helix" evidence="1">
    <location>
        <begin position="101"/>
        <end position="157"/>
    </location>
</feature>
<dbReference type="Proteomes" id="UP000073200">
    <property type="component" value="Unassembled WGS sequence"/>
</dbReference>
<accession>A0A116L4K1</accession>
<evidence type="ECO:0000313" key="3">
    <source>
        <dbReference type="EMBL" id="NVH36909.1"/>
    </source>
</evidence>
<evidence type="ECO:0000313" key="2">
    <source>
        <dbReference type="EMBL" id="CYU72646.1"/>
    </source>
</evidence>
<dbReference type="InterPro" id="IPR009057">
    <property type="entry name" value="Homeodomain-like_sf"/>
</dbReference>
<dbReference type="SUPFAM" id="SSF46689">
    <property type="entry name" value="Homeodomain-like"/>
    <property type="match status" value="1"/>
</dbReference>
<gene>
    <name evidence="2" type="ORF">ERS132421_00408</name>
    <name evidence="3" type="ORF">HU146_06520</name>
</gene>
<reference evidence="3 5" key="2">
    <citation type="submission" date="2020-06" db="EMBL/GenBank/DDBJ databases">
        <title>Pan-genome analysis of Streptococcus suis serotype 2 revealed genomic diversity among strains of different virulence.</title>
        <authorList>
            <person name="Guo G."/>
            <person name="Zhang W."/>
        </authorList>
    </citation>
    <scope>NUCLEOTIDE SEQUENCE [LARGE SCALE GENOMIC DNA]</scope>
    <source>
        <strain evidence="3 5">ZJ92091101</strain>
    </source>
</reference>
<dbReference type="EMBL" id="FIHG01000001">
    <property type="protein sequence ID" value="CYU72646.1"/>
    <property type="molecule type" value="Genomic_DNA"/>
</dbReference>
<evidence type="ECO:0000313" key="4">
    <source>
        <dbReference type="Proteomes" id="UP000073200"/>
    </source>
</evidence>
<dbReference type="Proteomes" id="UP000548355">
    <property type="component" value="Unassembled WGS sequence"/>
</dbReference>